<dbReference type="AlphaFoldDB" id="A0A8S9P269"/>
<gene>
    <name evidence="1" type="ORF">F2Q69_00002567</name>
</gene>
<comment type="caution">
    <text evidence="1">The sequence shown here is derived from an EMBL/GenBank/DDBJ whole genome shotgun (WGS) entry which is preliminary data.</text>
</comment>
<evidence type="ECO:0000313" key="1">
    <source>
        <dbReference type="EMBL" id="KAF3509739.1"/>
    </source>
</evidence>
<dbReference type="EMBL" id="QGKX02001521">
    <property type="protein sequence ID" value="KAF3509739.1"/>
    <property type="molecule type" value="Genomic_DNA"/>
</dbReference>
<dbReference type="Proteomes" id="UP000712600">
    <property type="component" value="Unassembled WGS sequence"/>
</dbReference>
<proteinExistence type="predicted"/>
<accession>A0A8S9P269</accession>
<sequence>MRDSKINNQPARRVIKTRSNGLFRSFTDLIRDIMDRENTKATLVAAFDTLDQALNQHRRHEISQERRPARRQHIKIGQRWLLH</sequence>
<name>A0A8S9P269_BRACR</name>
<evidence type="ECO:0000313" key="2">
    <source>
        <dbReference type="Proteomes" id="UP000712600"/>
    </source>
</evidence>
<protein>
    <submittedName>
        <fullName evidence="1">Uncharacterized protein</fullName>
    </submittedName>
</protein>
<organism evidence="1 2">
    <name type="scientific">Brassica cretica</name>
    <name type="common">Mustard</name>
    <dbReference type="NCBI Taxonomy" id="69181"/>
    <lineage>
        <taxon>Eukaryota</taxon>
        <taxon>Viridiplantae</taxon>
        <taxon>Streptophyta</taxon>
        <taxon>Embryophyta</taxon>
        <taxon>Tracheophyta</taxon>
        <taxon>Spermatophyta</taxon>
        <taxon>Magnoliopsida</taxon>
        <taxon>eudicotyledons</taxon>
        <taxon>Gunneridae</taxon>
        <taxon>Pentapetalae</taxon>
        <taxon>rosids</taxon>
        <taxon>malvids</taxon>
        <taxon>Brassicales</taxon>
        <taxon>Brassicaceae</taxon>
        <taxon>Brassiceae</taxon>
        <taxon>Brassica</taxon>
    </lineage>
</organism>
<reference evidence="1" key="1">
    <citation type="submission" date="2019-12" db="EMBL/GenBank/DDBJ databases">
        <title>Genome sequencing and annotation of Brassica cretica.</title>
        <authorList>
            <person name="Studholme D.J."/>
            <person name="Sarris P."/>
        </authorList>
    </citation>
    <scope>NUCLEOTIDE SEQUENCE</scope>
    <source>
        <strain evidence="1">PFS-109/04</strain>
        <tissue evidence="1">Leaf</tissue>
    </source>
</reference>